<dbReference type="RefSeq" id="WP_004802496.1">
    <property type="nucleotide sequence ID" value="NZ_KB446647.1"/>
</dbReference>
<sequence length="228" mass="25625">MRTKLSDRELPHYTKGEEIFNMVTHIIGGALGVAALVLCIVFSAMHHNGYALASSIVYGISMILLYTMSSLYHGLSPRFDKAKKIFQIMDHCTIFILIAGTYTPILLCSIRPVSPIWAWTLFGIVWGVCIVGIILNAIDISSFSKLSMFLYLTLGWCIIFKFNLLPGTVGMKGVLLLVGGGIAYTIGTIFYKLEDKYRYMHSIWHIWILVGSILHFLCIFLYVINSIQ</sequence>
<dbReference type="PATRIC" id="fig|999415.3.peg.922"/>
<comment type="subcellular location">
    <subcellularLocation>
        <location evidence="1">Cell membrane</location>
        <topology evidence="1">Multi-pass membrane protein</topology>
    </subcellularLocation>
</comment>
<feature type="transmembrane region" description="Helical" evidence="8">
    <location>
        <begin position="203"/>
        <end position="224"/>
    </location>
</feature>
<dbReference type="PANTHER" id="PTHR20855">
    <property type="entry name" value="ADIPOR/PROGESTIN RECEPTOR-RELATED"/>
    <property type="match status" value="1"/>
</dbReference>
<evidence type="ECO:0000256" key="4">
    <source>
        <dbReference type="ARBA" id="ARBA00022692"/>
    </source>
</evidence>
<dbReference type="InterPro" id="IPR005744">
    <property type="entry name" value="Hy-lIII"/>
</dbReference>
<feature type="transmembrane region" description="Helical" evidence="8">
    <location>
        <begin position="92"/>
        <end position="110"/>
    </location>
</feature>
<evidence type="ECO:0000256" key="1">
    <source>
        <dbReference type="ARBA" id="ARBA00004651"/>
    </source>
</evidence>
<dbReference type="AlphaFoldDB" id="M2NF86"/>
<evidence type="ECO:0000313" key="10">
    <source>
        <dbReference type="Proteomes" id="UP000011758"/>
    </source>
</evidence>
<gene>
    <name evidence="9" type="ORF">HMPREF9943_00915</name>
</gene>
<evidence type="ECO:0000256" key="7">
    <source>
        <dbReference type="PIRSR" id="PIRSR604254-1"/>
    </source>
</evidence>
<evidence type="ECO:0000256" key="2">
    <source>
        <dbReference type="ARBA" id="ARBA00008488"/>
    </source>
</evidence>
<feature type="transmembrane region" description="Helical" evidence="8">
    <location>
        <begin position="173"/>
        <end position="191"/>
    </location>
</feature>
<feature type="binding site" evidence="7">
    <location>
        <position position="201"/>
    </location>
    <ligand>
        <name>Zn(2+)</name>
        <dbReference type="ChEBI" id="CHEBI:29105"/>
    </ligand>
</feature>
<comment type="caution">
    <text evidence="9">The sequence shown here is derived from an EMBL/GenBank/DDBJ whole genome shotgun (WGS) entry which is preliminary data.</text>
</comment>
<dbReference type="eggNOG" id="COG1272">
    <property type="taxonomic scope" value="Bacteria"/>
</dbReference>
<keyword evidence="3" id="KW-1003">Cell membrane</keyword>
<keyword evidence="10" id="KW-1185">Reference proteome</keyword>
<dbReference type="OrthoDB" id="9813689at2"/>
<feature type="transmembrane region" description="Helical" evidence="8">
    <location>
        <begin position="116"/>
        <end position="137"/>
    </location>
</feature>
<dbReference type="GO" id="GO:0140911">
    <property type="term" value="F:pore-forming activity"/>
    <property type="evidence" value="ECO:0007669"/>
    <property type="project" value="InterPro"/>
</dbReference>
<accession>M2NF86</accession>
<dbReference type="BioCyc" id="ECAT999415-HMP:GTTI-938-MONOMER"/>
<feature type="binding site" evidence="7">
    <location>
        <position position="73"/>
    </location>
    <ligand>
        <name>Zn(2+)</name>
        <dbReference type="ChEBI" id="CHEBI:29105"/>
    </ligand>
</feature>
<evidence type="ECO:0000256" key="3">
    <source>
        <dbReference type="ARBA" id="ARBA00022475"/>
    </source>
</evidence>
<dbReference type="GO" id="GO:0046872">
    <property type="term" value="F:metal ion binding"/>
    <property type="evidence" value="ECO:0007669"/>
    <property type="project" value="UniProtKB-KW"/>
</dbReference>
<reference evidence="9 10" key="1">
    <citation type="submission" date="2013-02" db="EMBL/GenBank/DDBJ databases">
        <title>The Genome Sequence of Lactobacillus catenaformis F0143.</title>
        <authorList>
            <consortium name="The Broad Institute Genome Sequencing Platform"/>
            <person name="Earl A."/>
            <person name="Ward D."/>
            <person name="Feldgarden M."/>
            <person name="Gevers D."/>
            <person name="Izard J."/>
            <person name="Blanton J.M."/>
            <person name="Mathney J."/>
            <person name="Dewhirst F.E."/>
            <person name="Young S.K."/>
            <person name="Zeng Q."/>
            <person name="Gargeya S."/>
            <person name="Fitzgerald M."/>
            <person name="Haas B."/>
            <person name="Abouelleil A."/>
            <person name="Alvarado L."/>
            <person name="Arachchi H.M."/>
            <person name="Berlin A."/>
            <person name="Chapman S.B."/>
            <person name="Gearin G."/>
            <person name="Goldberg J."/>
            <person name="Griggs A."/>
            <person name="Gujja S."/>
            <person name="Hansen M."/>
            <person name="Heiman D."/>
            <person name="Howarth C."/>
            <person name="Larimer J."/>
            <person name="Lui A."/>
            <person name="MacDonald P.J.P."/>
            <person name="McCowen C."/>
            <person name="Montmayeur A."/>
            <person name="Murphy C."/>
            <person name="Neiman D."/>
            <person name="Pearson M."/>
            <person name="Priest M."/>
            <person name="Roberts A."/>
            <person name="Saif S."/>
            <person name="Shea T."/>
            <person name="Sisk P."/>
            <person name="Stolte C."/>
            <person name="Sykes S."/>
            <person name="Wortman J."/>
            <person name="Nusbaum C."/>
            <person name="Birren B."/>
        </authorList>
    </citation>
    <scope>NUCLEOTIDE SEQUENCE [LARGE SCALE GENOMIC DNA]</scope>
    <source>
        <strain evidence="9 10">OT 569</strain>
    </source>
</reference>
<comment type="similarity">
    <text evidence="2">Belongs to the UPF0073 (Hly-III) family.</text>
</comment>
<organism evidence="9 10">
    <name type="scientific">Eggerthia catenaformis OT 569 = DSM 20559</name>
    <dbReference type="NCBI Taxonomy" id="999415"/>
    <lineage>
        <taxon>Bacteria</taxon>
        <taxon>Bacillati</taxon>
        <taxon>Bacillota</taxon>
        <taxon>Erysipelotrichia</taxon>
        <taxon>Erysipelotrichales</taxon>
        <taxon>Coprobacillaceae</taxon>
        <taxon>Eggerthia</taxon>
    </lineage>
</organism>
<name>M2NF86_9FIRM</name>
<keyword evidence="6 8" id="KW-0472">Membrane</keyword>
<dbReference type="EMBL" id="AGEJ01000013">
    <property type="protein sequence ID" value="EMD16873.1"/>
    <property type="molecule type" value="Genomic_DNA"/>
</dbReference>
<dbReference type="Proteomes" id="UP000011758">
    <property type="component" value="Unassembled WGS sequence"/>
</dbReference>
<keyword evidence="5 8" id="KW-1133">Transmembrane helix</keyword>
<dbReference type="STRING" id="999415.HMPREF9943_00915"/>
<feature type="transmembrane region" description="Helical" evidence="8">
    <location>
        <begin position="149"/>
        <end position="167"/>
    </location>
</feature>
<dbReference type="NCBIfam" id="TIGR01065">
    <property type="entry name" value="hlyIII"/>
    <property type="match status" value="1"/>
</dbReference>
<evidence type="ECO:0000313" key="9">
    <source>
        <dbReference type="EMBL" id="EMD16873.1"/>
    </source>
</evidence>
<dbReference type="GO" id="GO:0005886">
    <property type="term" value="C:plasma membrane"/>
    <property type="evidence" value="ECO:0007669"/>
    <property type="project" value="UniProtKB-SubCell"/>
</dbReference>
<protein>
    <submittedName>
        <fullName evidence="9">Hemolysin III family channel protein</fullName>
    </submittedName>
</protein>
<feature type="transmembrane region" description="Helical" evidence="8">
    <location>
        <begin position="20"/>
        <end position="44"/>
    </location>
</feature>
<feature type="binding site" evidence="7">
    <location>
        <position position="205"/>
    </location>
    <ligand>
        <name>Zn(2+)</name>
        <dbReference type="ChEBI" id="CHEBI:29105"/>
    </ligand>
</feature>
<evidence type="ECO:0000256" key="8">
    <source>
        <dbReference type="SAM" id="Phobius"/>
    </source>
</evidence>
<dbReference type="InterPro" id="IPR004254">
    <property type="entry name" value="AdipoR/HlyIII-related"/>
</dbReference>
<evidence type="ECO:0000256" key="6">
    <source>
        <dbReference type="ARBA" id="ARBA00023136"/>
    </source>
</evidence>
<keyword evidence="7" id="KW-0862">Zinc</keyword>
<dbReference type="Pfam" id="PF03006">
    <property type="entry name" value="HlyIII"/>
    <property type="match status" value="1"/>
</dbReference>
<keyword evidence="4 8" id="KW-0812">Transmembrane</keyword>
<dbReference type="PANTHER" id="PTHR20855:SF3">
    <property type="entry name" value="LD03007P"/>
    <property type="match status" value="1"/>
</dbReference>
<proteinExistence type="inferred from homology"/>
<evidence type="ECO:0000256" key="5">
    <source>
        <dbReference type="ARBA" id="ARBA00022989"/>
    </source>
</evidence>
<keyword evidence="7" id="KW-0479">Metal-binding</keyword>
<feature type="transmembrane region" description="Helical" evidence="8">
    <location>
        <begin position="50"/>
        <end position="72"/>
    </location>
</feature>